<comment type="caution">
    <text evidence="1">The sequence shown here is derived from an EMBL/GenBank/DDBJ whole genome shotgun (WGS) entry which is preliminary data.</text>
</comment>
<evidence type="ECO:0000313" key="1">
    <source>
        <dbReference type="EMBL" id="CAD8050531.1"/>
    </source>
</evidence>
<name>A0A8S1K713_PARPR</name>
<accession>A0A8S1K713</accession>
<dbReference type="Proteomes" id="UP000688137">
    <property type="component" value="Unassembled WGS sequence"/>
</dbReference>
<evidence type="ECO:0000313" key="2">
    <source>
        <dbReference type="Proteomes" id="UP000688137"/>
    </source>
</evidence>
<sequence>MINQINHNSSEQYQNELTSTKTNPYQTKNIQDASVQVEFSNAQLMKIIDEIDKIHQQEKKALLEQINYLEKKLQQTKAKQLILCINEVKNIYLNQIEINKPTRMALDSLEQLINEKQHYEVSDLKYRLHQAEKVLKLPMAEFKTYPVEKLVNSIKKCQQFESENTNLANILEELNQADDHWNQIQKDLYDESSTLVNSLQTTTQNIVYELSLLDCNK</sequence>
<reference evidence="1" key="1">
    <citation type="submission" date="2021-01" db="EMBL/GenBank/DDBJ databases">
        <authorList>
            <consortium name="Genoscope - CEA"/>
            <person name="William W."/>
        </authorList>
    </citation>
    <scope>NUCLEOTIDE SEQUENCE</scope>
</reference>
<proteinExistence type="predicted"/>
<organism evidence="1 2">
    <name type="scientific">Paramecium primaurelia</name>
    <dbReference type="NCBI Taxonomy" id="5886"/>
    <lineage>
        <taxon>Eukaryota</taxon>
        <taxon>Sar</taxon>
        <taxon>Alveolata</taxon>
        <taxon>Ciliophora</taxon>
        <taxon>Intramacronucleata</taxon>
        <taxon>Oligohymenophorea</taxon>
        <taxon>Peniculida</taxon>
        <taxon>Parameciidae</taxon>
        <taxon>Paramecium</taxon>
    </lineage>
</organism>
<dbReference type="AlphaFoldDB" id="A0A8S1K713"/>
<gene>
    <name evidence="1" type="ORF">PPRIM_AZ9-3.1.T0170104</name>
</gene>
<dbReference type="OMA" id="YQTKNIQ"/>
<dbReference type="EMBL" id="CAJJDM010000012">
    <property type="protein sequence ID" value="CAD8050531.1"/>
    <property type="molecule type" value="Genomic_DNA"/>
</dbReference>
<protein>
    <submittedName>
        <fullName evidence="1">Uncharacterized protein</fullName>
    </submittedName>
</protein>
<keyword evidence="2" id="KW-1185">Reference proteome</keyword>